<evidence type="ECO:0000313" key="12">
    <source>
        <dbReference type="Proteomes" id="UP001172673"/>
    </source>
</evidence>
<feature type="compositionally biased region" description="Polar residues" evidence="8">
    <location>
        <begin position="144"/>
        <end position="157"/>
    </location>
</feature>
<dbReference type="GO" id="GO:0005694">
    <property type="term" value="C:chromosome"/>
    <property type="evidence" value="ECO:0007669"/>
    <property type="project" value="UniProtKB-SubCell"/>
</dbReference>
<dbReference type="PANTHER" id="PTHR46223">
    <property type="entry name" value="HISTONE-LYSINE N-METHYLTRANSFERASE SUV39H"/>
    <property type="match status" value="1"/>
</dbReference>
<dbReference type="InterPro" id="IPR046341">
    <property type="entry name" value="SET_dom_sf"/>
</dbReference>
<dbReference type="InterPro" id="IPR050973">
    <property type="entry name" value="H3K9_Histone-Lys_N-MTase"/>
</dbReference>
<gene>
    <name evidence="11" type="ORF">H2200_000014</name>
</gene>
<feature type="compositionally biased region" description="Low complexity" evidence="8">
    <location>
        <begin position="166"/>
        <end position="175"/>
    </location>
</feature>
<evidence type="ECO:0000259" key="9">
    <source>
        <dbReference type="PROSITE" id="PS50280"/>
    </source>
</evidence>
<keyword evidence="4" id="KW-0808">Transferase</keyword>
<evidence type="ECO:0000256" key="8">
    <source>
        <dbReference type="SAM" id="MobiDB-lite"/>
    </source>
</evidence>
<dbReference type="Gene3D" id="2.170.270.10">
    <property type="entry name" value="SET domain"/>
    <property type="match status" value="1"/>
</dbReference>
<dbReference type="GO" id="GO:0005634">
    <property type="term" value="C:nucleus"/>
    <property type="evidence" value="ECO:0007669"/>
    <property type="project" value="InterPro"/>
</dbReference>
<feature type="compositionally biased region" description="Low complexity" evidence="8">
    <location>
        <begin position="87"/>
        <end position="104"/>
    </location>
</feature>
<dbReference type="PROSITE" id="PS50280">
    <property type="entry name" value="SET"/>
    <property type="match status" value="1"/>
</dbReference>
<reference evidence="11" key="1">
    <citation type="submission" date="2022-10" db="EMBL/GenBank/DDBJ databases">
        <title>Culturing micro-colonial fungi from biological soil crusts in the Mojave desert and describing Neophaeococcomyces mojavensis, and introducing the new genera and species Taxawa tesnikishii.</title>
        <authorList>
            <person name="Kurbessoian T."/>
            <person name="Stajich J.E."/>
        </authorList>
    </citation>
    <scope>NUCLEOTIDE SEQUENCE</scope>
    <source>
        <strain evidence="11">TK_41</strain>
    </source>
</reference>
<keyword evidence="6" id="KW-0479">Metal-binding</keyword>
<feature type="compositionally biased region" description="Polar residues" evidence="8">
    <location>
        <begin position="185"/>
        <end position="207"/>
    </location>
</feature>
<dbReference type="Pfam" id="PF00856">
    <property type="entry name" value="SET"/>
    <property type="match status" value="1"/>
</dbReference>
<evidence type="ECO:0000259" key="10">
    <source>
        <dbReference type="PROSITE" id="PS50868"/>
    </source>
</evidence>
<dbReference type="EMBL" id="JAPDRK010000001">
    <property type="protein sequence ID" value="KAJ9616296.1"/>
    <property type="molecule type" value="Genomic_DNA"/>
</dbReference>
<dbReference type="PROSITE" id="PS50868">
    <property type="entry name" value="POST_SET"/>
    <property type="match status" value="1"/>
</dbReference>
<keyword evidence="7" id="KW-0862">Zinc</keyword>
<dbReference type="SUPFAM" id="SSF82199">
    <property type="entry name" value="SET domain"/>
    <property type="match status" value="1"/>
</dbReference>
<feature type="compositionally biased region" description="Low complexity" evidence="8">
    <location>
        <begin position="111"/>
        <end position="125"/>
    </location>
</feature>
<feature type="region of interest" description="Disordered" evidence="8">
    <location>
        <begin position="1"/>
        <end position="240"/>
    </location>
</feature>
<comment type="caution">
    <text evidence="11">The sequence shown here is derived from an EMBL/GenBank/DDBJ whole genome shotgun (WGS) entry which is preliminary data.</text>
</comment>
<dbReference type="SMART" id="SM00317">
    <property type="entry name" value="SET"/>
    <property type="match status" value="1"/>
</dbReference>
<organism evidence="11 12">
    <name type="scientific">Cladophialophora chaetospira</name>
    <dbReference type="NCBI Taxonomy" id="386627"/>
    <lineage>
        <taxon>Eukaryota</taxon>
        <taxon>Fungi</taxon>
        <taxon>Dikarya</taxon>
        <taxon>Ascomycota</taxon>
        <taxon>Pezizomycotina</taxon>
        <taxon>Eurotiomycetes</taxon>
        <taxon>Chaetothyriomycetidae</taxon>
        <taxon>Chaetothyriales</taxon>
        <taxon>Herpotrichiellaceae</taxon>
        <taxon>Cladophialophora</taxon>
    </lineage>
</organism>
<evidence type="ECO:0000256" key="1">
    <source>
        <dbReference type="ARBA" id="ARBA00004286"/>
    </source>
</evidence>
<dbReference type="Proteomes" id="UP001172673">
    <property type="component" value="Unassembled WGS sequence"/>
</dbReference>
<keyword evidence="12" id="KW-1185">Reference proteome</keyword>
<dbReference type="GO" id="GO:0008270">
    <property type="term" value="F:zinc ion binding"/>
    <property type="evidence" value="ECO:0007669"/>
    <property type="project" value="InterPro"/>
</dbReference>
<protein>
    <recommendedName>
        <fullName evidence="13">Histone-lysine N-methyltransferase</fullName>
    </recommendedName>
</protein>
<evidence type="ECO:0000256" key="7">
    <source>
        <dbReference type="ARBA" id="ARBA00022833"/>
    </source>
</evidence>
<dbReference type="Pfam" id="PF05033">
    <property type="entry name" value="Pre-SET"/>
    <property type="match status" value="1"/>
</dbReference>
<feature type="domain" description="Post-SET" evidence="10">
    <location>
        <begin position="650"/>
        <end position="666"/>
    </location>
</feature>
<dbReference type="InterPro" id="IPR007728">
    <property type="entry name" value="Pre-SET_dom"/>
</dbReference>
<keyword evidence="5" id="KW-0949">S-adenosyl-L-methionine</keyword>
<name>A0AA38XNH8_9EURO</name>
<dbReference type="InterPro" id="IPR001214">
    <property type="entry name" value="SET_dom"/>
</dbReference>
<dbReference type="GO" id="GO:0042054">
    <property type="term" value="F:histone methyltransferase activity"/>
    <property type="evidence" value="ECO:0007669"/>
    <property type="project" value="InterPro"/>
</dbReference>
<proteinExistence type="predicted"/>
<keyword evidence="3" id="KW-0489">Methyltransferase</keyword>
<dbReference type="InterPro" id="IPR003616">
    <property type="entry name" value="Post-SET_dom"/>
</dbReference>
<feature type="region of interest" description="Disordered" evidence="8">
    <location>
        <begin position="623"/>
        <end position="651"/>
    </location>
</feature>
<dbReference type="AlphaFoldDB" id="A0AA38XNH8"/>
<evidence type="ECO:0000256" key="2">
    <source>
        <dbReference type="ARBA" id="ARBA00022454"/>
    </source>
</evidence>
<evidence type="ECO:0000256" key="6">
    <source>
        <dbReference type="ARBA" id="ARBA00022723"/>
    </source>
</evidence>
<dbReference type="GO" id="GO:0032259">
    <property type="term" value="P:methylation"/>
    <property type="evidence" value="ECO:0007669"/>
    <property type="project" value="UniProtKB-KW"/>
</dbReference>
<accession>A0AA38XNH8</accession>
<evidence type="ECO:0008006" key="13">
    <source>
        <dbReference type="Google" id="ProtNLM"/>
    </source>
</evidence>
<keyword evidence="2" id="KW-0158">Chromosome</keyword>
<sequence length="680" mass="75685">MAVAGPMLPAKRRLEDTETNNLNSSPSPPAKRHKSHTPAEKSSQTPLPSRGRPEIAKPRPSAATAPSIPSRGPRLDGVPPTGSQSGSKPAAKKIPIIIDASDSDSPPPPSRRTSSNLPTRTSRNNDPPGSPVFDKVKTVREINTYRSPYNGPPQNGTHIRRREVSQSRSSSSSDPSWEKRRSEASGRTINIQSKNDVRTNGPTASQPSVPPPFTLHIPGKKTLDRGNGAPRPRPRQPSVEVVVNSPSNLLEQFQRPLSISKAEHQAERKETWLSLKHSTRLAHENLALVEKHFGQTGFSKAYSTEDEEELAFMRDAASKKKKNKVNRANINLEIDSIIRSVEDLNISKKLVHPARTARDILTSRFDEQVIPALTFSNDVNTKRLHGKFQFIDRYIIGDKVNFTSSSYKKEGCGCDDCSLSSCSCFTKKIKDRDGKGRYPAQLRTYTRRRNGIMALSDEFLTRQLDPATEKSEITECNASCGCGPGCWNRVVGNGRTVPLEIFQTEKCGFGVRSSQDIVKGQFIELYLGEVITEAELLRRENAENDDDPTYIYSLDWVGSANQNTTYHVDGKYFGSAMRFVNHSCVPNARCFPLQTHEDRKSYYLAFFAIKDIKAGTEIRIDYHSEGIPSGSSQEDPDHQEPDLSGQLPDGLSPCHCGEKSCRGIIWQPGVKTRRRRRQRD</sequence>
<evidence type="ECO:0000256" key="5">
    <source>
        <dbReference type="ARBA" id="ARBA00022691"/>
    </source>
</evidence>
<comment type="subcellular location">
    <subcellularLocation>
        <location evidence="1">Chromosome</location>
    </subcellularLocation>
</comment>
<evidence type="ECO:0000313" key="11">
    <source>
        <dbReference type="EMBL" id="KAJ9616296.1"/>
    </source>
</evidence>
<evidence type="ECO:0000256" key="3">
    <source>
        <dbReference type="ARBA" id="ARBA00022603"/>
    </source>
</evidence>
<evidence type="ECO:0000256" key="4">
    <source>
        <dbReference type="ARBA" id="ARBA00022679"/>
    </source>
</evidence>
<dbReference type="PANTHER" id="PTHR46223:SF3">
    <property type="entry name" value="HISTONE-LYSINE N-METHYLTRANSFERASE SET-23"/>
    <property type="match status" value="1"/>
</dbReference>
<feature type="domain" description="SET" evidence="9">
    <location>
        <begin position="497"/>
        <end position="623"/>
    </location>
</feature>